<feature type="transmembrane region" description="Helical" evidence="1">
    <location>
        <begin position="84"/>
        <end position="106"/>
    </location>
</feature>
<dbReference type="EMBL" id="MGIL01000020">
    <property type="protein sequence ID" value="OGM87908.1"/>
    <property type="molecule type" value="Genomic_DNA"/>
</dbReference>
<sequence>MAKLLSDINLFPNSGLEGIGKLGRPGPEPITLFADFISGVVALLTVIAVIWAVFSIITGAISIISSGGDKQALESARKKITNGIIGLVVVIAALFIIEIVAYFLGINGILNIAKLLCKPLGTCP</sequence>
<dbReference type="InterPro" id="IPR043993">
    <property type="entry name" value="T4SS_pilin"/>
</dbReference>
<comment type="caution">
    <text evidence="2">The sequence shown here is derived from an EMBL/GenBank/DDBJ whole genome shotgun (WGS) entry which is preliminary data.</text>
</comment>
<protein>
    <submittedName>
        <fullName evidence="2">Uncharacterized protein</fullName>
    </submittedName>
</protein>
<evidence type="ECO:0000313" key="3">
    <source>
        <dbReference type="Proteomes" id="UP000177596"/>
    </source>
</evidence>
<feature type="transmembrane region" description="Helical" evidence="1">
    <location>
        <begin position="36"/>
        <end position="64"/>
    </location>
</feature>
<keyword evidence="1" id="KW-0812">Transmembrane</keyword>
<organism evidence="2 3">
    <name type="scientific">Candidatus Woesebacteria bacterium RIFOXYD1_FULL_43_18</name>
    <dbReference type="NCBI Taxonomy" id="1802551"/>
    <lineage>
        <taxon>Bacteria</taxon>
        <taxon>Candidatus Woeseibacteriota</taxon>
    </lineage>
</organism>
<proteinExistence type="predicted"/>
<keyword evidence="1" id="KW-0472">Membrane</keyword>
<name>A0A1F8DJ50_9BACT</name>
<evidence type="ECO:0000256" key="1">
    <source>
        <dbReference type="SAM" id="Phobius"/>
    </source>
</evidence>
<dbReference type="AlphaFoldDB" id="A0A1F8DJ50"/>
<dbReference type="Proteomes" id="UP000177596">
    <property type="component" value="Unassembled WGS sequence"/>
</dbReference>
<accession>A0A1F8DJ50</accession>
<evidence type="ECO:0000313" key="2">
    <source>
        <dbReference type="EMBL" id="OGM87908.1"/>
    </source>
</evidence>
<gene>
    <name evidence="2" type="ORF">A2573_01750</name>
</gene>
<dbReference type="Pfam" id="PF18895">
    <property type="entry name" value="T4SS_pilin"/>
    <property type="match status" value="1"/>
</dbReference>
<reference evidence="2 3" key="1">
    <citation type="journal article" date="2016" name="Nat. Commun.">
        <title>Thousands of microbial genomes shed light on interconnected biogeochemical processes in an aquifer system.</title>
        <authorList>
            <person name="Anantharaman K."/>
            <person name="Brown C.T."/>
            <person name="Hug L.A."/>
            <person name="Sharon I."/>
            <person name="Castelle C.J."/>
            <person name="Probst A.J."/>
            <person name="Thomas B.C."/>
            <person name="Singh A."/>
            <person name="Wilkins M.J."/>
            <person name="Karaoz U."/>
            <person name="Brodie E.L."/>
            <person name="Williams K.H."/>
            <person name="Hubbard S.S."/>
            <person name="Banfield J.F."/>
        </authorList>
    </citation>
    <scope>NUCLEOTIDE SEQUENCE [LARGE SCALE GENOMIC DNA]</scope>
</reference>
<keyword evidence="1" id="KW-1133">Transmembrane helix</keyword>